<dbReference type="Proteomes" id="UP000070224">
    <property type="component" value="Unassembled WGS sequence"/>
</dbReference>
<dbReference type="AlphaFoldDB" id="A0A134BCF0"/>
<name>A0A134BCF0_9PORP</name>
<proteinExistence type="predicted"/>
<dbReference type="EMBL" id="LSDK01000035">
    <property type="protein sequence ID" value="KXB77605.1"/>
    <property type="molecule type" value="Genomic_DNA"/>
</dbReference>
<evidence type="ECO:0000313" key="1">
    <source>
        <dbReference type="EMBL" id="KXB77605.1"/>
    </source>
</evidence>
<keyword evidence="2" id="KW-1185">Reference proteome</keyword>
<organism evidence="1 2">
    <name type="scientific">Porphyromonas somerae</name>
    <dbReference type="NCBI Taxonomy" id="322095"/>
    <lineage>
        <taxon>Bacteria</taxon>
        <taxon>Pseudomonadati</taxon>
        <taxon>Bacteroidota</taxon>
        <taxon>Bacteroidia</taxon>
        <taxon>Bacteroidales</taxon>
        <taxon>Porphyromonadaceae</taxon>
        <taxon>Porphyromonas</taxon>
    </lineage>
</organism>
<comment type="caution">
    <text evidence="1">The sequence shown here is derived from an EMBL/GenBank/DDBJ whole genome shotgun (WGS) entry which is preliminary data.</text>
</comment>
<protein>
    <submittedName>
        <fullName evidence="1">Uncharacterized protein</fullName>
    </submittedName>
</protein>
<reference evidence="2" key="1">
    <citation type="submission" date="2016-01" db="EMBL/GenBank/DDBJ databases">
        <authorList>
            <person name="Mitreva M."/>
            <person name="Pepin K.H."/>
            <person name="Mihindukulasuriya K.A."/>
            <person name="Fulton R."/>
            <person name="Fronick C."/>
            <person name="O'Laughlin M."/>
            <person name="Miner T."/>
            <person name="Herter B."/>
            <person name="Rosa B.A."/>
            <person name="Cordes M."/>
            <person name="Tomlinson C."/>
            <person name="Wollam A."/>
            <person name="Palsikar V.B."/>
            <person name="Mardis E.R."/>
            <person name="Wilson R.K."/>
        </authorList>
    </citation>
    <scope>NUCLEOTIDE SEQUENCE [LARGE SCALE GENOMIC DNA]</scope>
    <source>
        <strain evidence="2">KA00683</strain>
    </source>
</reference>
<gene>
    <name evidence="1" type="ORF">HMPREF3185_00487</name>
</gene>
<dbReference type="STRING" id="322095.HMPREF3185_00487"/>
<accession>A0A134BCF0</accession>
<evidence type="ECO:0000313" key="2">
    <source>
        <dbReference type="Proteomes" id="UP000070224"/>
    </source>
</evidence>
<sequence>MKGATYGSYKFTSIRRIAGARSLCHAPLGHSTVRRERDFARRDM</sequence>
<dbReference type="PATRIC" id="fig|322095.3.peg.478"/>